<dbReference type="SUPFAM" id="SSF52151">
    <property type="entry name" value="FabD/lysophospholipase-like"/>
    <property type="match status" value="2"/>
</dbReference>
<evidence type="ECO:0000256" key="2">
    <source>
        <dbReference type="SAM" id="MobiDB-lite"/>
    </source>
</evidence>
<accession>A0AAV1RWG6</accession>
<sequence length="247" mass="27696">MNEWLGNGGSSAKEHHEGKLDVDKKDARIADYFDFIAGASTGGLIAAMLTAPNDKKRPLFAAKDIVKFYEEQSSNIFTNRGEQSPFKVDEKSQLLLAEEDFKISIPDEARMEIQQFSYQVYVAAREVMKEGKTDFDKLVVVSLGTGAPNERDRLEVGGGEWGIFDWLWQDDNSNPLLDILMTAADELTEMYASSIFQYSGLKNNYTRLQANLALTESMVDDTSQKNLENLKKIGEDLATKNDAKLEE</sequence>
<feature type="region of interest" description="Disordered" evidence="2">
    <location>
        <begin position="1"/>
        <end position="20"/>
    </location>
</feature>
<dbReference type="GO" id="GO:0016042">
    <property type="term" value="P:lipid catabolic process"/>
    <property type="evidence" value="ECO:0007669"/>
    <property type="project" value="UniProtKB-KW"/>
</dbReference>
<dbReference type="PANTHER" id="PTHR32176:SF116">
    <property type="entry name" value="PATATIN"/>
    <property type="match status" value="1"/>
</dbReference>
<gene>
    <name evidence="3" type="ORF">DCAF_LOCUS16100</name>
</gene>
<keyword evidence="4" id="KW-1185">Reference proteome</keyword>
<organism evidence="3 4">
    <name type="scientific">Dovyalis caffra</name>
    <dbReference type="NCBI Taxonomy" id="77055"/>
    <lineage>
        <taxon>Eukaryota</taxon>
        <taxon>Viridiplantae</taxon>
        <taxon>Streptophyta</taxon>
        <taxon>Embryophyta</taxon>
        <taxon>Tracheophyta</taxon>
        <taxon>Spermatophyta</taxon>
        <taxon>Magnoliopsida</taxon>
        <taxon>eudicotyledons</taxon>
        <taxon>Gunneridae</taxon>
        <taxon>Pentapetalae</taxon>
        <taxon>rosids</taxon>
        <taxon>fabids</taxon>
        <taxon>Malpighiales</taxon>
        <taxon>Salicaceae</taxon>
        <taxon>Flacourtieae</taxon>
        <taxon>Dovyalis</taxon>
    </lineage>
</organism>
<dbReference type="EMBL" id="CAWUPB010001160">
    <property type="protein sequence ID" value="CAK7341073.1"/>
    <property type="molecule type" value="Genomic_DNA"/>
</dbReference>
<evidence type="ECO:0008006" key="5">
    <source>
        <dbReference type="Google" id="ProtNLM"/>
    </source>
</evidence>
<proteinExistence type="predicted"/>
<dbReference type="Proteomes" id="UP001314170">
    <property type="component" value="Unassembled WGS sequence"/>
</dbReference>
<dbReference type="AlphaFoldDB" id="A0AAV1RWG6"/>
<dbReference type="Gene3D" id="3.40.1090.10">
    <property type="entry name" value="Cytosolic phospholipase A2 catalytic domain"/>
    <property type="match status" value="2"/>
</dbReference>
<reference evidence="3 4" key="1">
    <citation type="submission" date="2024-01" db="EMBL/GenBank/DDBJ databases">
        <authorList>
            <person name="Waweru B."/>
        </authorList>
    </citation>
    <scope>NUCLEOTIDE SEQUENCE [LARGE SCALE GENOMIC DNA]</scope>
</reference>
<keyword evidence="1" id="KW-0443">Lipid metabolism</keyword>
<evidence type="ECO:0000313" key="4">
    <source>
        <dbReference type="Proteomes" id="UP001314170"/>
    </source>
</evidence>
<dbReference type="GO" id="GO:0047372">
    <property type="term" value="F:monoacylglycerol lipase activity"/>
    <property type="evidence" value="ECO:0007669"/>
    <property type="project" value="TreeGrafter"/>
</dbReference>
<dbReference type="GO" id="GO:0004620">
    <property type="term" value="F:phospholipase activity"/>
    <property type="evidence" value="ECO:0007669"/>
    <property type="project" value="TreeGrafter"/>
</dbReference>
<keyword evidence="1" id="KW-0442">Lipid degradation</keyword>
<name>A0AAV1RWG6_9ROSI</name>
<protein>
    <recommendedName>
        <fullName evidence="5">Patatin</fullName>
    </recommendedName>
</protein>
<evidence type="ECO:0000256" key="1">
    <source>
        <dbReference type="ARBA" id="ARBA00022963"/>
    </source>
</evidence>
<evidence type="ECO:0000313" key="3">
    <source>
        <dbReference type="EMBL" id="CAK7341073.1"/>
    </source>
</evidence>
<dbReference type="InterPro" id="IPR016035">
    <property type="entry name" value="Acyl_Trfase/lysoPLipase"/>
</dbReference>
<dbReference type="PANTHER" id="PTHR32176">
    <property type="entry name" value="XYLOSE ISOMERASE"/>
    <property type="match status" value="1"/>
</dbReference>
<comment type="caution">
    <text evidence="3">The sequence shown here is derived from an EMBL/GenBank/DDBJ whole genome shotgun (WGS) entry which is preliminary data.</text>
</comment>